<keyword evidence="1 3" id="KW-0853">WD repeat</keyword>
<organism evidence="5">
    <name type="scientific">Mesocestoides corti</name>
    <name type="common">Flatworm</name>
    <dbReference type="NCBI Taxonomy" id="53468"/>
    <lineage>
        <taxon>Eukaryota</taxon>
        <taxon>Metazoa</taxon>
        <taxon>Spiralia</taxon>
        <taxon>Lophotrochozoa</taxon>
        <taxon>Platyhelminthes</taxon>
        <taxon>Cestoda</taxon>
        <taxon>Eucestoda</taxon>
        <taxon>Cyclophyllidea</taxon>
        <taxon>Mesocestoididae</taxon>
        <taxon>Mesocestoides</taxon>
    </lineage>
</organism>
<feature type="region of interest" description="Disordered" evidence="4">
    <location>
        <begin position="578"/>
        <end position="630"/>
    </location>
</feature>
<feature type="repeat" description="WD" evidence="3">
    <location>
        <begin position="262"/>
        <end position="303"/>
    </location>
</feature>
<dbReference type="PANTHER" id="PTHR14107:SF16">
    <property type="entry name" value="AT02583P"/>
    <property type="match status" value="1"/>
</dbReference>
<evidence type="ECO:0000313" key="5">
    <source>
        <dbReference type="WBParaSite" id="MCU_001540-RA"/>
    </source>
</evidence>
<evidence type="ECO:0000256" key="1">
    <source>
        <dbReference type="ARBA" id="ARBA00022574"/>
    </source>
</evidence>
<reference evidence="5" key="1">
    <citation type="submission" date="2019-11" db="UniProtKB">
        <authorList>
            <consortium name="WormBaseParasite"/>
        </authorList>
    </citation>
    <scope>IDENTIFICATION</scope>
</reference>
<protein>
    <submittedName>
        <fullName evidence="5">WD_REPEATS_REGION domain-containing protein</fullName>
    </submittedName>
</protein>
<dbReference type="AlphaFoldDB" id="A0A5K3EM64"/>
<dbReference type="Gene3D" id="2.130.10.10">
    <property type="entry name" value="YVTN repeat-like/Quinoprotein amine dehydrogenase"/>
    <property type="match status" value="1"/>
</dbReference>
<dbReference type="PROSITE" id="PS50082">
    <property type="entry name" value="WD_REPEATS_2"/>
    <property type="match status" value="1"/>
</dbReference>
<evidence type="ECO:0000256" key="4">
    <source>
        <dbReference type="SAM" id="MobiDB-lite"/>
    </source>
</evidence>
<dbReference type="PROSITE" id="PS50294">
    <property type="entry name" value="WD_REPEATS_REGION"/>
    <property type="match status" value="1"/>
</dbReference>
<dbReference type="InterPro" id="IPR015943">
    <property type="entry name" value="WD40/YVTN_repeat-like_dom_sf"/>
</dbReference>
<dbReference type="InterPro" id="IPR051362">
    <property type="entry name" value="WD_repeat_creC_regulators"/>
</dbReference>
<sequence length="686" mass="75053">MMSIHYGHKDVLDCFETPEGNYKLKSVLTPKCLPGIPQTGRLSSVRLSFCDSRSVCCINSGRDVFIYPLSGSRMYDSHAPGKQSFKSSSPVCHDFGVSSLLLVGLVAGEVHLIDPFHKEVCKVFNEEKYIERTAVTCVRWVPYSTNQFLVAHASGHMYLYNEELPCCPTPPVFQQFKKGVSFVVYTCKTKSTCNPLYNWALTNMFSESPLPKVFDDCDVSTASLPSINQFSFSTCGKYLAVVTEDGFLRVFDYHRMHLYGFMRSYFGGLTCVDWSPDGKYVVVGGQDDLITIWSFTAQAVICRGQGHKSWTSVVRFDPFVYSPSLCNGASMMGDFVSSRDPENPHVLSNSSSSGLRSLSTEVDSTFRTYRLGSVGQDTFLCLWELTEDIIRQGLRFSSHYHNSTTDGRHHLASISSTGCSADAVDGLEKSRTMPRSGAAPGKRKSFLLSSFRSPLLLSSRHSDRSDVSGKSSVLSESGYLPPPADLRLPDGTTGSSLLISARDLLGTPNCPRLSDVPILEPFAKFGITRDLITDLVFREDSINLAFQQGVILTFTRPVDHQHPEACVATGDLSNYDASNLIESRGDGVDDDDGNDDDVGDDEDDEGEAVDSSPVHLRGSPSSDSTVACSPSVAASSSSYHRLPSTIKRPYLPSTANFSWSSRSSFAPASSTATPALANDMPGHAFR</sequence>
<accession>A0A5K3EM64</accession>
<keyword evidence="2" id="KW-0677">Repeat</keyword>
<dbReference type="PANTHER" id="PTHR14107">
    <property type="entry name" value="WD REPEAT PROTEIN"/>
    <property type="match status" value="1"/>
</dbReference>
<feature type="compositionally biased region" description="Low complexity" evidence="4">
    <location>
        <begin position="660"/>
        <end position="678"/>
    </location>
</feature>
<feature type="region of interest" description="Disordered" evidence="4">
    <location>
        <begin position="660"/>
        <end position="686"/>
    </location>
</feature>
<dbReference type="InterPro" id="IPR036322">
    <property type="entry name" value="WD40_repeat_dom_sf"/>
</dbReference>
<evidence type="ECO:0000256" key="2">
    <source>
        <dbReference type="ARBA" id="ARBA00022737"/>
    </source>
</evidence>
<name>A0A5K3EM64_MESCO</name>
<dbReference type="Pfam" id="PF00400">
    <property type="entry name" value="WD40"/>
    <property type="match status" value="1"/>
</dbReference>
<dbReference type="InterPro" id="IPR001680">
    <property type="entry name" value="WD40_rpt"/>
</dbReference>
<dbReference type="SUPFAM" id="SSF50978">
    <property type="entry name" value="WD40 repeat-like"/>
    <property type="match status" value="1"/>
</dbReference>
<feature type="region of interest" description="Disordered" evidence="4">
    <location>
        <begin position="460"/>
        <end position="488"/>
    </location>
</feature>
<dbReference type="SMART" id="SM00320">
    <property type="entry name" value="WD40"/>
    <property type="match status" value="4"/>
</dbReference>
<proteinExistence type="predicted"/>
<evidence type="ECO:0000256" key="3">
    <source>
        <dbReference type="PROSITE-ProRule" id="PRU00221"/>
    </source>
</evidence>
<dbReference type="WBParaSite" id="MCU_001540-RA">
    <property type="protein sequence ID" value="MCU_001540-RA"/>
    <property type="gene ID" value="MCU_001540"/>
</dbReference>
<feature type="compositionally biased region" description="Acidic residues" evidence="4">
    <location>
        <begin position="588"/>
        <end position="608"/>
    </location>
</feature>